<dbReference type="PANTHER" id="PTHR24103">
    <property type="entry name" value="E3 UBIQUITIN-PROTEIN LIGASE TRIM"/>
    <property type="match status" value="1"/>
</dbReference>
<dbReference type="PRINTS" id="PR01407">
    <property type="entry name" value="BUTYPHLNCDUF"/>
</dbReference>
<dbReference type="AlphaFoldDB" id="A0A7K7L940"/>
<organism evidence="2 3">
    <name type="scientific">Asarcornis scutulata</name>
    <dbReference type="NCBI Taxonomy" id="75869"/>
    <lineage>
        <taxon>Eukaryota</taxon>
        <taxon>Metazoa</taxon>
        <taxon>Chordata</taxon>
        <taxon>Craniata</taxon>
        <taxon>Vertebrata</taxon>
        <taxon>Euteleostomi</taxon>
        <taxon>Archelosauria</taxon>
        <taxon>Archosauria</taxon>
        <taxon>Dinosauria</taxon>
        <taxon>Saurischia</taxon>
        <taxon>Theropoda</taxon>
        <taxon>Coelurosauria</taxon>
        <taxon>Aves</taxon>
        <taxon>Neognathae</taxon>
        <taxon>Galloanserae</taxon>
        <taxon>Anseriformes</taxon>
        <taxon>Anatidae</taxon>
        <taxon>Anatinae</taxon>
        <taxon>Asarcornis</taxon>
    </lineage>
</organism>
<evidence type="ECO:0000313" key="3">
    <source>
        <dbReference type="Proteomes" id="UP000525565"/>
    </source>
</evidence>
<feature type="domain" description="B30.2/SPRY" evidence="1">
    <location>
        <begin position="1"/>
        <end position="114"/>
    </location>
</feature>
<accession>A0A7K7L940</accession>
<dbReference type="InterPro" id="IPR050143">
    <property type="entry name" value="TRIM/RBCC"/>
</dbReference>
<evidence type="ECO:0000259" key="1">
    <source>
        <dbReference type="PROSITE" id="PS50188"/>
    </source>
</evidence>
<dbReference type="SUPFAM" id="SSF49899">
    <property type="entry name" value="Concanavalin A-like lectins/glucanases"/>
    <property type="match status" value="1"/>
</dbReference>
<name>A0A7K7L940_9AVES</name>
<dbReference type="InterPro" id="IPR013320">
    <property type="entry name" value="ConA-like_dom_sf"/>
</dbReference>
<evidence type="ECO:0000313" key="2">
    <source>
        <dbReference type="EMBL" id="NWZ27450.1"/>
    </source>
</evidence>
<sequence>AVKVTLDPDTAHPRLVLLEDNTSMRLEHTWQAVLNTPERFDCCLCVLGREQFRGGKHCWKVELSGELEKVSNLAVGVARASVRRRVGINMCPEEGIWALQYNEGELMSLTSPPI</sequence>
<dbReference type="EMBL" id="VZSO01000269">
    <property type="protein sequence ID" value="NWZ27450.1"/>
    <property type="molecule type" value="Genomic_DNA"/>
</dbReference>
<dbReference type="InterPro" id="IPR003879">
    <property type="entry name" value="Butyrophylin_SPRY"/>
</dbReference>
<dbReference type="InterPro" id="IPR001870">
    <property type="entry name" value="B30.2/SPRY"/>
</dbReference>
<reference evidence="2 3" key="1">
    <citation type="submission" date="2019-09" db="EMBL/GenBank/DDBJ databases">
        <title>Bird 10,000 Genomes (B10K) Project - Family phase.</title>
        <authorList>
            <person name="Zhang G."/>
        </authorList>
    </citation>
    <scope>NUCLEOTIDE SEQUENCE [LARGE SCALE GENOMIC DNA]</scope>
    <source>
        <strain evidence="2">OUT-0051</strain>
        <tissue evidence="2">Kidney</tissue>
    </source>
</reference>
<dbReference type="InterPro" id="IPR043136">
    <property type="entry name" value="B30.2/SPRY_sf"/>
</dbReference>
<comment type="caution">
    <text evidence="2">The sequence shown here is derived from an EMBL/GenBank/DDBJ whole genome shotgun (WGS) entry which is preliminary data.</text>
</comment>
<protein>
    <submittedName>
        <fullName evidence="2">BT2A1 protein</fullName>
    </submittedName>
</protein>
<dbReference type="Gene3D" id="2.60.120.920">
    <property type="match status" value="1"/>
</dbReference>
<gene>
    <name evidence="2" type="primary">Btn2a1</name>
    <name evidence="2" type="ORF">ASASCU_R16368</name>
</gene>
<keyword evidence="3" id="KW-1185">Reference proteome</keyword>
<dbReference type="Pfam" id="PF13765">
    <property type="entry name" value="PRY"/>
    <property type="match status" value="1"/>
</dbReference>
<dbReference type="SMART" id="SM00589">
    <property type="entry name" value="PRY"/>
    <property type="match status" value="1"/>
</dbReference>
<dbReference type="InterPro" id="IPR006574">
    <property type="entry name" value="PRY"/>
</dbReference>
<feature type="non-terminal residue" evidence="2">
    <location>
        <position position="1"/>
    </location>
</feature>
<dbReference type="Proteomes" id="UP000525565">
    <property type="component" value="Unassembled WGS sequence"/>
</dbReference>
<proteinExistence type="predicted"/>
<feature type="non-terminal residue" evidence="2">
    <location>
        <position position="114"/>
    </location>
</feature>
<dbReference type="PROSITE" id="PS50188">
    <property type="entry name" value="B302_SPRY"/>
    <property type="match status" value="1"/>
</dbReference>